<dbReference type="InterPro" id="IPR002018">
    <property type="entry name" value="CarbesteraseB"/>
</dbReference>
<organism evidence="6 7">
    <name type="scientific">Gonapodya prolifera (strain JEL478)</name>
    <name type="common">Monoblepharis prolifera</name>
    <dbReference type="NCBI Taxonomy" id="1344416"/>
    <lineage>
        <taxon>Eukaryota</taxon>
        <taxon>Fungi</taxon>
        <taxon>Fungi incertae sedis</taxon>
        <taxon>Chytridiomycota</taxon>
        <taxon>Chytridiomycota incertae sedis</taxon>
        <taxon>Monoblepharidomycetes</taxon>
        <taxon>Monoblepharidales</taxon>
        <taxon>Gonapodyaceae</taxon>
        <taxon>Gonapodya</taxon>
    </lineage>
</organism>
<reference evidence="6 7" key="1">
    <citation type="journal article" date="2015" name="Genome Biol. Evol.">
        <title>Phylogenomic analyses indicate that early fungi evolved digesting cell walls of algal ancestors of land plants.</title>
        <authorList>
            <person name="Chang Y."/>
            <person name="Wang S."/>
            <person name="Sekimoto S."/>
            <person name="Aerts A.L."/>
            <person name="Choi C."/>
            <person name="Clum A."/>
            <person name="LaButti K.M."/>
            <person name="Lindquist E.A."/>
            <person name="Yee Ngan C."/>
            <person name="Ohm R.A."/>
            <person name="Salamov A.A."/>
            <person name="Grigoriev I.V."/>
            <person name="Spatafora J.W."/>
            <person name="Berbee M.L."/>
        </authorList>
    </citation>
    <scope>NUCLEOTIDE SEQUENCE [LARGE SCALE GENOMIC DNA]</scope>
    <source>
        <strain evidence="6 7">JEL478</strain>
    </source>
</reference>
<dbReference type="Gene3D" id="3.40.50.1820">
    <property type="entry name" value="alpha/beta hydrolase"/>
    <property type="match status" value="1"/>
</dbReference>
<gene>
    <name evidence="6" type="ORF">M427DRAFT_28009</name>
</gene>
<dbReference type="Pfam" id="PF00135">
    <property type="entry name" value="COesterase"/>
    <property type="match status" value="1"/>
</dbReference>
<dbReference type="GO" id="GO:0016787">
    <property type="term" value="F:hydrolase activity"/>
    <property type="evidence" value="ECO:0007669"/>
    <property type="project" value="UniProtKB-KW"/>
</dbReference>
<dbReference type="AlphaFoldDB" id="A0A139AW73"/>
<dbReference type="OMA" id="DIIFTCP"/>
<dbReference type="EMBL" id="KQ965734">
    <property type="protein sequence ID" value="KXS20954.1"/>
    <property type="molecule type" value="Genomic_DNA"/>
</dbReference>
<comment type="similarity">
    <text evidence="2">Belongs to the 'GDXG' lipolytic enzyme family.</text>
</comment>
<comment type="similarity">
    <text evidence="1 4">Belongs to the type-B carboxylesterase/lipase family.</text>
</comment>
<dbReference type="EC" id="3.1.1.-" evidence="4"/>
<name>A0A139AW73_GONPJ</name>
<evidence type="ECO:0000313" key="6">
    <source>
        <dbReference type="EMBL" id="KXS20954.1"/>
    </source>
</evidence>
<dbReference type="SUPFAM" id="SSF53474">
    <property type="entry name" value="alpha/beta-Hydrolases"/>
    <property type="match status" value="1"/>
</dbReference>
<evidence type="ECO:0000256" key="1">
    <source>
        <dbReference type="ARBA" id="ARBA00005964"/>
    </source>
</evidence>
<dbReference type="STRING" id="1344416.A0A139AW73"/>
<dbReference type="PROSITE" id="PS01173">
    <property type="entry name" value="LIPASE_GDXG_HIS"/>
    <property type="match status" value="1"/>
</dbReference>
<evidence type="ECO:0000256" key="4">
    <source>
        <dbReference type="RuleBase" id="RU361235"/>
    </source>
</evidence>
<evidence type="ECO:0000256" key="2">
    <source>
        <dbReference type="ARBA" id="ARBA00010515"/>
    </source>
</evidence>
<keyword evidence="7" id="KW-1185">Reference proteome</keyword>
<dbReference type="InterPro" id="IPR050309">
    <property type="entry name" value="Type-B_Carboxylest/Lipase"/>
</dbReference>
<dbReference type="PANTHER" id="PTHR11559">
    <property type="entry name" value="CARBOXYLESTERASE"/>
    <property type="match status" value="1"/>
</dbReference>
<evidence type="ECO:0000256" key="3">
    <source>
        <dbReference type="ARBA" id="ARBA00022801"/>
    </source>
</evidence>
<evidence type="ECO:0000259" key="5">
    <source>
        <dbReference type="Pfam" id="PF00135"/>
    </source>
</evidence>
<proteinExistence type="inferred from homology"/>
<dbReference type="InterPro" id="IPR002168">
    <property type="entry name" value="Lipase_GDXG_HIS_AS"/>
</dbReference>
<evidence type="ECO:0000313" key="7">
    <source>
        <dbReference type="Proteomes" id="UP000070544"/>
    </source>
</evidence>
<dbReference type="OrthoDB" id="2134434at2759"/>
<sequence>MSVDSPIVQVAQGTLRGIESAQSRRFLNIPYADTTQRWKPPAVPPPKWDGVRDATEFGNICHQPHRLIFDGVPPFEPETQPMSEDCLNLNVYTPPPHRIAVSNLLLPVMVWIHGGSFSIGSNSTPGYRADQVVADYDVVIVTVNYRLGIFGFYASDNLREEAKANKTGYGNYGLLDQAAAIEWVAANISAFGGDPSRITIFGESAGGMSVHYLCLYAPHLPIKRAIMQSGTGFGLPPGTVSGFAHFHTHLKTVTGARTSSDLRAVPGDKLQKILDEYQASAGPGKGLSWKPTLDADVPNGLVKHRGPSGTWNPNVEAVIIGDTDDEGLYFAHALLGSTGYTPARLESIYPPIIAPFLKSHYGPMYADGTEESVKRTAALVFSEMFQVGSRMAMDSLENKVKVFAFRFAATCKAAEDRGLGACHAVDMPYTFNHKSTLRPHELPVARALLSNWVHFAATGSPLPSWERYTRDHPRMLLFESGDTPTRMVHRDQGKNFDASGVRLWGRIHSVPGWIGWFAEHLWHIGGAVVLALGVSLFAGLYSTRNSR</sequence>
<dbReference type="InterPro" id="IPR019826">
    <property type="entry name" value="Carboxylesterase_B_AS"/>
</dbReference>
<feature type="domain" description="Carboxylesterase type B" evidence="5">
    <location>
        <begin position="4"/>
        <end position="483"/>
    </location>
</feature>
<dbReference type="Proteomes" id="UP000070544">
    <property type="component" value="Unassembled WGS sequence"/>
</dbReference>
<accession>A0A139AW73</accession>
<dbReference type="PROSITE" id="PS00122">
    <property type="entry name" value="CARBOXYLESTERASE_B_1"/>
    <property type="match status" value="1"/>
</dbReference>
<dbReference type="InterPro" id="IPR029058">
    <property type="entry name" value="AB_hydrolase_fold"/>
</dbReference>
<protein>
    <recommendedName>
        <fullName evidence="4">Carboxylic ester hydrolase</fullName>
        <ecNumber evidence="4">3.1.1.-</ecNumber>
    </recommendedName>
</protein>
<keyword evidence="3 4" id="KW-0378">Hydrolase</keyword>
<dbReference type="ESTHER" id="gonpr-a0a139aw73">
    <property type="family name" value="Carb_B_Root"/>
</dbReference>